<dbReference type="InterPro" id="IPR047021">
    <property type="entry name" value="REXO1/3/4-like"/>
</dbReference>
<sequence>MVEPSDVVALDCEMVGMGPFGTENGLARCSIVDYYGNVVYDQFIRPEGVITAFRTPVSGVRPVDMEGATPFRVAREQILQILRHKLVVGHDLRHDFEALKENLWRYRVYDTCNDWLLRKESGLGNSRRVSLKVLCEKLLKKSIQVTHRHLLLSSNSHSRSNMCQFQLSFAFTSFLLIFFPFNSVKSRFS</sequence>
<dbReference type="AlphaFoldDB" id="A0A8C3XUH2"/>
<dbReference type="Pfam" id="PF00929">
    <property type="entry name" value="RNase_T"/>
    <property type="match status" value="1"/>
</dbReference>
<dbReference type="SUPFAM" id="SSF53098">
    <property type="entry name" value="Ribonuclease H-like"/>
    <property type="match status" value="1"/>
</dbReference>
<evidence type="ECO:0000313" key="4">
    <source>
        <dbReference type="Ensembl" id="ENSCSRP00000024985.1"/>
    </source>
</evidence>
<dbReference type="SMART" id="SM00479">
    <property type="entry name" value="EXOIII"/>
    <property type="match status" value="1"/>
</dbReference>
<evidence type="ECO:0000256" key="1">
    <source>
        <dbReference type="ARBA" id="ARBA00022722"/>
    </source>
</evidence>
<dbReference type="InterPro" id="IPR013520">
    <property type="entry name" value="Ribonucl_H"/>
</dbReference>
<name>A0A8C3XUH2_CHESE</name>
<keyword evidence="1" id="KW-0540">Nuclease</keyword>
<dbReference type="GO" id="GO:0006308">
    <property type="term" value="P:DNA catabolic process"/>
    <property type="evidence" value="ECO:0007669"/>
    <property type="project" value="TreeGrafter"/>
</dbReference>
<dbReference type="InterPro" id="IPR036397">
    <property type="entry name" value="RNaseH_sf"/>
</dbReference>
<dbReference type="Proteomes" id="UP000694403">
    <property type="component" value="Unplaced"/>
</dbReference>
<feature type="domain" description="Exonuclease" evidence="3">
    <location>
        <begin position="6"/>
        <end position="160"/>
    </location>
</feature>
<reference evidence="4" key="2">
    <citation type="submission" date="2025-09" db="UniProtKB">
        <authorList>
            <consortium name="Ensembl"/>
        </authorList>
    </citation>
    <scope>IDENTIFICATION</scope>
</reference>
<dbReference type="GO" id="GO:0051607">
    <property type="term" value="P:defense response to virus"/>
    <property type="evidence" value="ECO:0007669"/>
    <property type="project" value="TreeGrafter"/>
</dbReference>
<evidence type="ECO:0000256" key="2">
    <source>
        <dbReference type="ARBA" id="ARBA00022801"/>
    </source>
</evidence>
<dbReference type="GO" id="GO:0045071">
    <property type="term" value="P:negative regulation of viral genome replication"/>
    <property type="evidence" value="ECO:0007669"/>
    <property type="project" value="TreeGrafter"/>
</dbReference>
<keyword evidence="5" id="KW-1185">Reference proteome</keyword>
<organism evidence="4 5">
    <name type="scientific">Chelydra serpentina</name>
    <name type="common">Snapping turtle</name>
    <name type="synonym">Testudo serpentina</name>
    <dbReference type="NCBI Taxonomy" id="8475"/>
    <lineage>
        <taxon>Eukaryota</taxon>
        <taxon>Metazoa</taxon>
        <taxon>Chordata</taxon>
        <taxon>Craniata</taxon>
        <taxon>Vertebrata</taxon>
        <taxon>Euteleostomi</taxon>
        <taxon>Archelosauria</taxon>
        <taxon>Testudinata</taxon>
        <taxon>Testudines</taxon>
        <taxon>Cryptodira</taxon>
        <taxon>Durocryptodira</taxon>
        <taxon>Americhelydia</taxon>
        <taxon>Chelydroidea</taxon>
        <taxon>Chelydridae</taxon>
        <taxon>Chelydra</taxon>
    </lineage>
</organism>
<evidence type="ECO:0000259" key="3">
    <source>
        <dbReference type="SMART" id="SM00479"/>
    </source>
</evidence>
<dbReference type="GO" id="GO:0005634">
    <property type="term" value="C:nucleus"/>
    <property type="evidence" value="ECO:0007669"/>
    <property type="project" value="TreeGrafter"/>
</dbReference>
<dbReference type="GO" id="GO:0006401">
    <property type="term" value="P:RNA catabolic process"/>
    <property type="evidence" value="ECO:0007669"/>
    <property type="project" value="TreeGrafter"/>
</dbReference>
<dbReference type="Ensembl" id="ENSCSRT00000026046.1">
    <property type="protein sequence ID" value="ENSCSRP00000024985.1"/>
    <property type="gene ID" value="ENSCSRG00000018715.1"/>
</dbReference>
<evidence type="ECO:0000313" key="5">
    <source>
        <dbReference type="Proteomes" id="UP000694403"/>
    </source>
</evidence>
<dbReference type="InterPro" id="IPR012337">
    <property type="entry name" value="RNaseH-like_sf"/>
</dbReference>
<dbReference type="PANTHER" id="PTHR12801">
    <property type="entry name" value="RNA EXONUCLEASE REXO1 / RECO3 FAMILY MEMBER-RELATED"/>
    <property type="match status" value="1"/>
</dbReference>
<dbReference type="PANTHER" id="PTHR12801:SF59">
    <property type="entry name" value="INTERFERON-STIMULATED GENE 20 KDA PROTEIN"/>
    <property type="match status" value="1"/>
</dbReference>
<accession>A0A8C3XUH2</accession>
<protein>
    <submittedName>
        <fullName evidence="4">Interferon stimulated exonuclease gene 20</fullName>
    </submittedName>
</protein>
<proteinExistence type="predicted"/>
<dbReference type="GO" id="GO:0004527">
    <property type="term" value="F:exonuclease activity"/>
    <property type="evidence" value="ECO:0007669"/>
    <property type="project" value="InterPro"/>
</dbReference>
<dbReference type="Gene3D" id="3.30.420.10">
    <property type="entry name" value="Ribonuclease H-like superfamily/Ribonuclease H"/>
    <property type="match status" value="1"/>
</dbReference>
<reference evidence="4" key="1">
    <citation type="submission" date="2025-08" db="UniProtKB">
        <authorList>
            <consortium name="Ensembl"/>
        </authorList>
    </citation>
    <scope>IDENTIFICATION</scope>
</reference>
<keyword evidence="2" id="KW-0378">Hydrolase</keyword>
<dbReference type="GO" id="GO:0003676">
    <property type="term" value="F:nucleic acid binding"/>
    <property type="evidence" value="ECO:0007669"/>
    <property type="project" value="InterPro"/>
</dbReference>